<dbReference type="Pfam" id="PF00026">
    <property type="entry name" value="Asp"/>
    <property type="match status" value="1"/>
</dbReference>
<name>A0AAD9T4A6_9HELO</name>
<evidence type="ECO:0000313" key="8">
    <source>
        <dbReference type="Proteomes" id="UP001285354"/>
    </source>
</evidence>
<dbReference type="InterPro" id="IPR021109">
    <property type="entry name" value="Peptidase_aspartic_dom_sf"/>
</dbReference>
<evidence type="ECO:0000256" key="3">
    <source>
        <dbReference type="ARBA" id="ARBA00022729"/>
    </source>
</evidence>
<dbReference type="PRINTS" id="PR00792">
    <property type="entry name" value="PEPSIN"/>
</dbReference>
<accession>A0AAD9T4A6</accession>
<dbReference type="EMBL" id="JAUBYV010000002">
    <property type="protein sequence ID" value="KAK2628499.1"/>
    <property type="molecule type" value="Genomic_DNA"/>
</dbReference>
<dbReference type="Proteomes" id="UP001285354">
    <property type="component" value="Unassembled WGS sequence"/>
</dbReference>
<dbReference type="InterPro" id="IPR033876">
    <property type="entry name" value="SAP-like"/>
</dbReference>
<keyword evidence="8" id="KW-1185">Reference proteome</keyword>
<dbReference type="PANTHER" id="PTHR47966:SF65">
    <property type="entry name" value="ASPARTIC-TYPE ENDOPEPTIDASE"/>
    <property type="match status" value="1"/>
</dbReference>
<dbReference type="CDD" id="cd05474">
    <property type="entry name" value="SAP_like"/>
    <property type="match status" value="1"/>
</dbReference>
<evidence type="ECO:0000256" key="1">
    <source>
        <dbReference type="ARBA" id="ARBA00007447"/>
    </source>
</evidence>
<gene>
    <name evidence="7" type="ORF">QTJ16_001602</name>
</gene>
<protein>
    <recommendedName>
        <fullName evidence="6">Peptidase A1 domain-containing protein</fullName>
    </recommendedName>
</protein>
<evidence type="ECO:0000259" key="6">
    <source>
        <dbReference type="PROSITE" id="PS51767"/>
    </source>
</evidence>
<dbReference type="GO" id="GO:0006508">
    <property type="term" value="P:proteolysis"/>
    <property type="evidence" value="ECO:0007669"/>
    <property type="project" value="UniProtKB-KW"/>
</dbReference>
<dbReference type="PANTHER" id="PTHR47966">
    <property type="entry name" value="BETA-SITE APP-CLEAVING ENZYME, ISOFORM A-RELATED"/>
    <property type="match status" value="1"/>
</dbReference>
<dbReference type="GO" id="GO:0004190">
    <property type="term" value="F:aspartic-type endopeptidase activity"/>
    <property type="evidence" value="ECO:0007669"/>
    <property type="project" value="UniProtKB-KW"/>
</dbReference>
<dbReference type="AlphaFoldDB" id="A0AAD9T4A6"/>
<sequence length="441" mass="47743">MKGFSIIAISASLLSTCTEGIHLRRRAAGTAKVVGLPFEKNTIRNVVPRGKLSRRARVVETVIENEDISYYTNISLGTPAQNFQVVLSTGASDFWVNAARPESCQTEAGPCDGVYSAKDSSTYSFVSNDMKIEYQEGDVEGDFAKDTLTIGTATLPSLQFGVAHERSPSLKEGVLGLGYEISQVQAKAGKDTYKTLTSRMVEDGLIQSNAFSMWMDNPEMNTGTILFGGVDTAKFTGTLQTVPIQTTRGRIEKLCIALTAVTLGDTVIMDDEPEPAVIDTATANTHLPYHLAHRIYNTVSAKYVHLYNVAFVDCSLADDTKTLDFTFSGAKISVPMNELVFEISDEDRGHLKIEKNSGICYFGISIASRALLGDTFLRSAYLVFDLANNEISLAQNRVNPHASQIFEITTGTASVPNATRVENPIAAPILDPKAGAATPVR</sequence>
<keyword evidence="5" id="KW-0378">Hydrolase</keyword>
<evidence type="ECO:0000256" key="5">
    <source>
        <dbReference type="ARBA" id="ARBA00022801"/>
    </source>
</evidence>
<keyword evidence="3" id="KW-0732">Signal</keyword>
<dbReference type="InterPro" id="IPR033121">
    <property type="entry name" value="PEPTIDASE_A1"/>
</dbReference>
<organism evidence="7 8">
    <name type="scientific">Diplocarpon rosae</name>
    <dbReference type="NCBI Taxonomy" id="946125"/>
    <lineage>
        <taxon>Eukaryota</taxon>
        <taxon>Fungi</taxon>
        <taxon>Dikarya</taxon>
        <taxon>Ascomycota</taxon>
        <taxon>Pezizomycotina</taxon>
        <taxon>Leotiomycetes</taxon>
        <taxon>Helotiales</taxon>
        <taxon>Drepanopezizaceae</taxon>
        <taxon>Diplocarpon</taxon>
    </lineage>
</organism>
<evidence type="ECO:0000256" key="2">
    <source>
        <dbReference type="ARBA" id="ARBA00022670"/>
    </source>
</evidence>
<dbReference type="SUPFAM" id="SSF50630">
    <property type="entry name" value="Acid proteases"/>
    <property type="match status" value="1"/>
</dbReference>
<dbReference type="InterPro" id="IPR001461">
    <property type="entry name" value="Aspartic_peptidase_A1"/>
</dbReference>
<evidence type="ECO:0000313" key="7">
    <source>
        <dbReference type="EMBL" id="KAK2628499.1"/>
    </source>
</evidence>
<evidence type="ECO:0000256" key="4">
    <source>
        <dbReference type="ARBA" id="ARBA00022750"/>
    </source>
</evidence>
<keyword evidence="2" id="KW-0645">Protease</keyword>
<comment type="caution">
    <text evidence="7">The sequence shown here is derived from an EMBL/GenBank/DDBJ whole genome shotgun (WGS) entry which is preliminary data.</text>
</comment>
<feature type="domain" description="Peptidase A1" evidence="6">
    <location>
        <begin position="70"/>
        <end position="394"/>
    </location>
</feature>
<keyword evidence="4" id="KW-0064">Aspartyl protease</keyword>
<dbReference type="Gene3D" id="2.40.70.10">
    <property type="entry name" value="Acid Proteases"/>
    <property type="match status" value="2"/>
</dbReference>
<reference evidence="7" key="1">
    <citation type="submission" date="2023-06" db="EMBL/GenBank/DDBJ databases">
        <title>Draft genome of Marssonina rosae.</title>
        <authorList>
            <person name="Cheng Q."/>
        </authorList>
    </citation>
    <scope>NUCLEOTIDE SEQUENCE</scope>
    <source>
        <strain evidence="7">R4</strain>
    </source>
</reference>
<comment type="similarity">
    <text evidence="1">Belongs to the peptidase A1 family.</text>
</comment>
<proteinExistence type="inferred from homology"/>
<dbReference type="PROSITE" id="PS51767">
    <property type="entry name" value="PEPTIDASE_A1"/>
    <property type="match status" value="1"/>
</dbReference>